<dbReference type="PANTHER" id="PTHR43737">
    <property type="entry name" value="BLL7424 PROTEIN"/>
    <property type="match status" value="1"/>
</dbReference>
<dbReference type="RefSeq" id="WP_202921365.1">
    <property type="nucleotide sequence ID" value="NZ_CP036274.1"/>
</dbReference>
<dbReference type="InterPro" id="IPR010869">
    <property type="entry name" value="DUF1501"/>
</dbReference>
<keyword evidence="2" id="KW-1185">Reference proteome</keyword>
<dbReference type="SUPFAM" id="SSF53649">
    <property type="entry name" value="Alkaline phosphatase-like"/>
    <property type="match status" value="1"/>
</dbReference>
<accession>A0A517YLZ1</accession>
<sequence>MLELLGNSTPLCDRVSRRAMLQVGALAPLGLSLPSLLLPQAAAAAHGPGFGKAKRCLLMFMWGGPAHQDLWDMKPNAPSTIRGEFSPRSTNVPGLQISELMPNLAQQMDKVALIRSVTHTDNNHSTGAHWMLTGHKHRLAAENFGASPSDHPHLGSVLNKLLPSQASMPPFVSLPDRIATTAGAIVPGQNGGMLGSKYDPFTIDQHPDLPNFKIDAVALRKGIDPVRVAGRQHLRQLMGEAAAGLDASRRVHAMNEYYQQAADLVNSTKAREAFDLAREPQPLRERYGKGTFGQSLLLARRMLEAGVRLVTVYWHRDMPGVDTTWDTHGQNFKQLKERLVPQIDQPVATLLSDLHDRGLLDDTLIVWSSEFGRTPKINGNAGRDHWGPCNTVWLAGGGVPGGQVYGASDKHAAYPADNPVGPADVTATIFHLLGVDPHGVVHDREQRPHTIAHGRPVDDILRGEAQPNDNDSVQPAEQLVSQPNSAILADAPLAYWPLQERSGKSARDLVGSSATNSSVELPSGRTPAAYLGDVATGDQRVKADVRDWADNYTVEFCFLNSLAVDRLPVTGYMFSREGAAAGADRDRGEHLGIGGTFNPQQSLQGKLIVFNGDDSPRGLLVGKTKLEVDRWYHVALVREGEHVSVYLNGNFAQPELSGSLAKQFTTRTLYAATRSDALFALQGRLRDLAIFNKPLSRERLAAHFAASQVKG</sequence>
<dbReference type="PROSITE" id="PS51318">
    <property type="entry name" value="TAT"/>
    <property type="match status" value="1"/>
</dbReference>
<evidence type="ECO:0000313" key="1">
    <source>
        <dbReference type="EMBL" id="QDU31233.1"/>
    </source>
</evidence>
<organism evidence="1 2">
    <name type="scientific">Anatilimnocola aggregata</name>
    <dbReference type="NCBI Taxonomy" id="2528021"/>
    <lineage>
        <taxon>Bacteria</taxon>
        <taxon>Pseudomonadati</taxon>
        <taxon>Planctomycetota</taxon>
        <taxon>Planctomycetia</taxon>
        <taxon>Pirellulales</taxon>
        <taxon>Pirellulaceae</taxon>
        <taxon>Anatilimnocola</taxon>
    </lineage>
</organism>
<dbReference type="SUPFAM" id="SSF49899">
    <property type="entry name" value="Concanavalin A-like lectins/glucanases"/>
    <property type="match status" value="1"/>
</dbReference>
<dbReference type="Pfam" id="PF13385">
    <property type="entry name" value="Laminin_G_3"/>
    <property type="match status" value="1"/>
</dbReference>
<dbReference type="Gene3D" id="2.60.120.200">
    <property type="match status" value="1"/>
</dbReference>
<dbReference type="InterPro" id="IPR013320">
    <property type="entry name" value="ConA-like_dom_sf"/>
</dbReference>
<proteinExistence type="predicted"/>
<dbReference type="Pfam" id="PF07394">
    <property type="entry name" value="DUF1501"/>
    <property type="match status" value="1"/>
</dbReference>
<dbReference type="InterPro" id="IPR017850">
    <property type="entry name" value="Alkaline_phosphatase_core_sf"/>
</dbReference>
<evidence type="ECO:0000313" key="2">
    <source>
        <dbReference type="Proteomes" id="UP000315017"/>
    </source>
</evidence>
<evidence type="ECO:0008006" key="3">
    <source>
        <dbReference type="Google" id="ProtNLM"/>
    </source>
</evidence>
<protein>
    <recommendedName>
        <fullName evidence="3">DUF1501 domain-containing protein</fullName>
    </recommendedName>
</protein>
<dbReference type="Gene3D" id="3.40.720.10">
    <property type="entry name" value="Alkaline Phosphatase, subunit A"/>
    <property type="match status" value="1"/>
</dbReference>
<dbReference type="EMBL" id="CP036274">
    <property type="protein sequence ID" value="QDU31233.1"/>
    <property type="molecule type" value="Genomic_DNA"/>
</dbReference>
<dbReference type="AlphaFoldDB" id="A0A517YLZ1"/>
<dbReference type="KEGG" id="aagg:ETAA8_63860"/>
<dbReference type="PANTHER" id="PTHR43737:SF1">
    <property type="entry name" value="DUF1501 DOMAIN-CONTAINING PROTEIN"/>
    <property type="match status" value="1"/>
</dbReference>
<reference evidence="1 2" key="1">
    <citation type="submission" date="2019-02" db="EMBL/GenBank/DDBJ databases">
        <title>Deep-cultivation of Planctomycetes and their phenomic and genomic characterization uncovers novel biology.</title>
        <authorList>
            <person name="Wiegand S."/>
            <person name="Jogler M."/>
            <person name="Boedeker C."/>
            <person name="Pinto D."/>
            <person name="Vollmers J."/>
            <person name="Rivas-Marin E."/>
            <person name="Kohn T."/>
            <person name="Peeters S.H."/>
            <person name="Heuer A."/>
            <person name="Rast P."/>
            <person name="Oberbeckmann S."/>
            <person name="Bunk B."/>
            <person name="Jeske O."/>
            <person name="Meyerdierks A."/>
            <person name="Storesund J.E."/>
            <person name="Kallscheuer N."/>
            <person name="Luecker S."/>
            <person name="Lage O.M."/>
            <person name="Pohl T."/>
            <person name="Merkel B.J."/>
            <person name="Hornburger P."/>
            <person name="Mueller R.-W."/>
            <person name="Bruemmer F."/>
            <person name="Labrenz M."/>
            <person name="Spormann A.M."/>
            <person name="Op den Camp H."/>
            <person name="Overmann J."/>
            <person name="Amann R."/>
            <person name="Jetten M.S.M."/>
            <person name="Mascher T."/>
            <person name="Medema M.H."/>
            <person name="Devos D.P."/>
            <person name="Kaster A.-K."/>
            <person name="Ovreas L."/>
            <person name="Rohde M."/>
            <person name="Galperin M.Y."/>
            <person name="Jogler C."/>
        </authorList>
    </citation>
    <scope>NUCLEOTIDE SEQUENCE [LARGE SCALE GENOMIC DNA]</scope>
    <source>
        <strain evidence="1 2">ETA_A8</strain>
    </source>
</reference>
<dbReference type="InterPro" id="IPR006311">
    <property type="entry name" value="TAT_signal"/>
</dbReference>
<name>A0A517YLZ1_9BACT</name>
<gene>
    <name evidence="1" type="ORF">ETAA8_63860</name>
</gene>
<dbReference type="Proteomes" id="UP000315017">
    <property type="component" value="Chromosome"/>
</dbReference>